<name>A0A2J6SAA2_HYAVF</name>
<evidence type="ECO:0000313" key="2">
    <source>
        <dbReference type="EMBL" id="PMD47694.1"/>
    </source>
</evidence>
<dbReference type="InterPro" id="IPR032854">
    <property type="entry name" value="ALKBH3"/>
</dbReference>
<dbReference type="Proteomes" id="UP000235786">
    <property type="component" value="Unassembled WGS sequence"/>
</dbReference>
<gene>
    <name evidence="2" type="ORF">L207DRAFT_561137</name>
</gene>
<dbReference type="InterPro" id="IPR037151">
    <property type="entry name" value="AlkB-like_sf"/>
</dbReference>
<dbReference type="PANTHER" id="PTHR31212:SF4">
    <property type="entry name" value="ALPHA-KETOGLUTARATE-DEPENDENT DIOXYGENASE ALKB HOMOLOG 3"/>
    <property type="match status" value="1"/>
</dbReference>
<organism evidence="2 3">
    <name type="scientific">Hyaloscypha variabilis (strain UAMH 11265 / GT02V1 / F)</name>
    <name type="common">Meliniomyces variabilis</name>
    <dbReference type="NCBI Taxonomy" id="1149755"/>
    <lineage>
        <taxon>Eukaryota</taxon>
        <taxon>Fungi</taxon>
        <taxon>Dikarya</taxon>
        <taxon>Ascomycota</taxon>
        <taxon>Pezizomycotina</taxon>
        <taxon>Leotiomycetes</taxon>
        <taxon>Helotiales</taxon>
        <taxon>Hyaloscyphaceae</taxon>
        <taxon>Hyaloscypha</taxon>
        <taxon>Hyaloscypha variabilis</taxon>
    </lineage>
</organism>
<protein>
    <recommendedName>
        <fullName evidence="1">Alpha-ketoglutarate-dependent dioxygenase AlkB-like domain-containing protein</fullName>
    </recommendedName>
</protein>
<sequence>MSFQRVLLPLQVNLFDTLGHSVHWENRPKGVKIAVISRIDADGHIPIVRTTSKYDMPAQHFAPIHKEIVQHIKTVSGINGLQLNHATCEIYDYQYRTMKYHTDQALDIAPSSYICLFSCYEYEREAHLRYLKIKSKETNEESVIELSHNSCVLFSDAVNQAHVHKIEALGSGSTAGGRWMGLTFRLSKTFVEFTDGVPRLVGKDVELRMASEEQQRKFYRLKGMENSSMDHTYLDIEYTISKSDLMPLGPSP</sequence>
<dbReference type="OrthoDB" id="3584678at2759"/>
<dbReference type="Gene3D" id="2.60.120.590">
    <property type="entry name" value="Alpha-ketoglutarate-dependent dioxygenase AlkB-like"/>
    <property type="match status" value="1"/>
</dbReference>
<dbReference type="Pfam" id="PF13532">
    <property type="entry name" value="2OG-FeII_Oxy_2"/>
    <property type="match status" value="1"/>
</dbReference>
<dbReference type="EMBL" id="KZ613938">
    <property type="protein sequence ID" value="PMD47694.1"/>
    <property type="molecule type" value="Genomic_DNA"/>
</dbReference>
<dbReference type="InterPro" id="IPR027450">
    <property type="entry name" value="AlkB-like"/>
</dbReference>
<evidence type="ECO:0000259" key="1">
    <source>
        <dbReference type="Pfam" id="PF13532"/>
    </source>
</evidence>
<accession>A0A2J6SAA2</accession>
<dbReference type="PANTHER" id="PTHR31212">
    <property type="entry name" value="ALPHA-KETOGLUTARATE-DEPENDENT DIOXYGENASE ALKB HOMOLOG 3"/>
    <property type="match status" value="1"/>
</dbReference>
<dbReference type="SUPFAM" id="SSF51197">
    <property type="entry name" value="Clavaminate synthase-like"/>
    <property type="match status" value="1"/>
</dbReference>
<evidence type="ECO:0000313" key="3">
    <source>
        <dbReference type="Proteomes" id="UP000235786"/>
    </source>
</evidence>
<keyword evidence="3" id="KW-1185">Reference proteome</keyword>
<dbReference type="GO" id="GO:0051213">
    <property type="term" value="F:dioxygenase activity"/>
    <property type="evidence" value="ECO:0007669"/>
    <property type="project" value="InterPro"/>
</dbReference>
<feature type="domain" description="Alpha-ketoglutarate-dependent dioxygenase AlkB-like" evidence="1">
    <location>
        <begin position="43"/>
        <end position="185"/>
    </location>
</feature>
<dbReference type="AlphaFoldDB" id="A0A2J6SAA2"/>
<dbReference type="GO" id="GO:0006307">
    <property type="term" value="P:DNA alkylation repair"/>
    <property type="evidence" value="ECO:0007669"/>
    <property type="project" value="InterPro"/>
</dbReference>
<reference evidence="2 3" key="1">
    <citation type="submission" date="2016-04" db="EMBL/GenBank/DDBJ databases">
        <title>A degradative enzymes factory behind the ericoid mycorrhizal symbiosis.</title>
        <authorList>
            <consortium name="DOE Joint Genome Institute"/>
            <person name="Martino E."/>
            <person name="Morin E."/>
            <person name="Grelet G."/>
            <person name="Kuo A."/>
            <person name="Kohler A."/>
            <person name="Daghino S."/>
            <person name="Barry K."/>
            <person name="Choi C."/>
            <person name="Cichocki N."/>
            <person name="Clum A."/>
            <person name="Copeland A."/>
            <person name="Hainaut M."/>
            <person name="Haridas S."/>
            <person name="Labutti K."/>
            <person name="Lindquist E."/>
            <person name="Lipzen A."/>
            <person name="Khouja H.-R."/>
            <person name="Murat C."/>
            <person name="Ohm R."/>
            <person name="Olson A."/>
            <person name="Spatafora J."/>
            <person name="Veneault-Fourrey C."/>
            <person name="Henrissat B."/>
            <person name="Grigoriev I."/>
            <person name="Martin F."/>
            <person name="Perotto S."/>
        </authorList>
    </citation>
    <scope>NUCLEOTIDE SEQUENCE [LARGE SCALE GENOMIC DNA]</scope>
    <source>
        <strain evidence="2 3">F</strain>
    </source>
</reference>
<proteinExistence type="predicted"/>